<evidence type="ECO:0000313" key="3">
    <source>
        <dbReference type="Proteomes" id="UP000092993"/>
    </source>
</evidence>
<comment type="caution">
    <text evidence="2">The sequence shown here is derived from an EMBL/GenBank/DDBJ whole genome shotgun (WGS) entry which is preliminary data.</text>
</comment>
<gene>
    <name evidence="2" type="ORF">A0H81_02905</name>
</gene>
<dbReference type="AlphaFoldDB" id="A0A1C7MMY2"/>
<dbReference type="GO" id="GO:0004523">
    <property type="term" value="F:RNA-DNA hybrid ribonuclease activity"/>
    <property type="evidence" value="ECO:0007669"/>
    <property type="project" value="InterPro"/>
</dbReference>
<feature type="domain" description="RNase H type-1" evidence="1">
    <location>
        <begin position="212"/>
        <end position="351"/>
    </location>
</feature>
<dbReference type="InterPro" id="IPR012337">
    <property type="entry name" value="RNaseH-like_sf"/>
</dbReference>
<dbReference type="Gene3D" id="3.30.420.10">
    <property type="entry name" value="Ribonuclease H-like superfamily/Ribonuclease H"/>
    <property type="match status" value="1"/>
</dbReference>
<protein>
    <recommendedName>
        <fullName evidence="1">RNase H type-1 domain-containing protein</fullName>
    </recommendedName>
</protein>
<dbReference type="PROSITE" id="PS50879">
    <property type="entry name" value="RNASE_H_1"/>
    <property type="match status" value="1"/>
</dbReference>
<dbReference type="OrthoDB" id="3044497at2759"/>
<dbReference type="EMBL" id="LUGG01000002">
    <property type="protein sequence ID" value="OBZ78232.1"/>
    <property type="molecule type" value="Genomic_DNA"/>
</dbReference>
<evidence type="ECO:0000313" key="2">
    <source>
        <dbReference type="EMBL" id="OBZ78232.1"/>
    </source>
</evidence>
<dbReference type="InterPro" id="IPR036397">
    <property type="entry name" value="RNaseH_sf"/>
</dbReference>
<evidence type="ECO:0000259" key="1">
    <source>
        <dbReference type="PROSITE" id="PS50879"/>
    </source>
</evidence>
<proteinExistence type="predicted"/>
<dbReference type="CDD" id="cd09276">
    <property type="entry name" value="Rnase_HI_RT_non_LTR"/>
    <property type="match status" value="1"/>
</dbReference>
<sequence>MDDVAIIAMGKTFEETHNKLRSFMTHRKGALTWSKSHNSEFSFDKLSLLNCSCKLKDLELSLQMNDTVFRCLAKSRYGLTFGLVKKLYLAVAVPSMLYAADIFLTPVCMLPGSKRLHGSVGVVRKLEHVQRQALLIMTGAMRTTATDVMGTHANLLPFILLVDKLIFTYNIHIEVTETILPIRFHPCWKPPHETEIASDKEKAIRNEGDWCCRRGIWVYSDGSDLDGGVGAAAVLFKPGRPGYKVLCFHLGSSDDHTIYQAEVVELLGAELLKEERTVEDASIVADNKSSIQATKLRRPTPGHHLLDSLHRHLCTLGRKHYDAKVTLYWVLGHVNLEGNEAADREVKHAAQGDSSPDEVLPGTLRGGLPRSVMKMKQLFLTSLQDKAKKVWTTSRWGKNFARLDKGLPSKKYEKLIGKLPRRQANILFQLHTEHIPLQKHLHRIWKADSPLCLSCLAALETVHHFLLTCPAHNCHRWEHLDHFLGHAGHSLSNLLNTSTILKPLLNYINVTGRLAPTFGNIASSKHATKWPAQRSTHG</sequence>
<dbReference type="InterPro" id="IPR002156">
    <property type="entry name" value="RNaseH_domain"/>
</dbReference>
<organism evidence="2 3">
    <name type="scientific">Grifola frondosa</name>
    <name type="common">Maitake</name>
    <name type="synonym">Polyporus frondosus</name>
    <dbReference type="NCBI Taxonomy" id="5627"/>
    <lineage>
        <taxon>Eukaryota</taxon>
        <taxon>Fungi</taxon>
        <taxon>Dikarya</taxon>
        <taxon>Basidiomycota</taxon>
        <taxon>Agaricomycotina</taxon>
        <taxon>Agaricomycetes</taxon>
        <taxon>Polyporales</taxon>
        <taxon>Grifolaceae</taxon>
        <taxon>Grifola</taxon>
    </lineage>
</organism>
<accession>A0A1C7MMY2</accession>
<dbReference type="STRING" id="5627.A0A1C7MMY2"/>
<name>A0A1C7MMY2_GRIFR</name>
<dbReference type="SUPFAM" id="SSF53098">
    <property type="entry name" value="Ribonuclease H-like"/>
    <property type="match status" value="1"/>
</dbReference>
<reference evidence="2 3" key="1">
    <citation type="submission" date="2016-03" db="EMBL/GenBank/DDBJ databases">
        <title>Whole genome sequencing of Grifola frondosa 9006-11.</title>
        <authorList>
            <person name="Min B."/>
            <person name="Park H."/>
            <person name="Kim J.-G."/>
            <person name="Cho H."/>
            <person name="Oh Y.-L."/>
            <person name="Kong W.-S."/>
            <person name="Choi I.-G."/>
        </authorList>
    </citation>
    <scope>NUCLEOTIDE SEQUENCE [LARGE SCALE GENOMIC DNA]</scope>
    <source>
        <strain evidence="2 3">9006-11</strain>
    </source>
</reference>
<dbReference type="GO" id="GO:0003676">
    <property type="term" value="F:nucleic acid binding"/>
    <property type="evidence" value="ECO:0007669"/>
    <property type="project" value="InterPro"/>
</dbReference>
<keyword evidence="3" id="KW-1185">Reference proteome</keyword>
<dbReference type="Proteomes" id="UP000092993">
    <property type="component" value="Unassembled WGS sequence"/>
</dbReference>